<gene>
    <name evidence="2" type="ORF">GCM10023188_29530</name>
</gene>
<comment type="caution">
    <text evidence="2">The sequence shown here is derived from an EMBL/GenBank/DDBJ whole genome shotgun (WGS) entry which is preliminary data.</text>
</comment>
<accession>A0ABP8LTI4</accession>
<evidence type="ECO:0000313" key="3">
    <source>
        <dbReference type="Proteomes" id="UP001500552"/>
    </source>
</evidence>
<dbReference type="InterPro" id="IPR024311">
    <property type="entry name" value="Lipocalin-like"/>
</dbReference>
<dbReference type="Pfam" id="PF13648">
    <property type="entry name" value="Lipocalin_4"/>
    <property type="match status" value="1"/>
</dbReference>
<sequence length="161" mass="17636">MFALLLVTLFTLSLSSCKDGDEDEEVSPRSAFLTDGEWSGEGIYVVQGANSISVALLLQLAGEQELADQLDAIKDAKFNFEEDGTFTATANGIADSGKWKFTEDEQKIVITDADNDETTFTVKNLTANNLNLELNIEELGMEPVELQGNTINTLELRLVRP</sequence>
<dbReference type="Proteomes" id="UP001500552">
    <property type="component" value="Unassembled WGS sequence"/>
</dbReference>
<reference evidence="3" key="1">
    <citation type="journal article" date="2019" name="Int. J. Syst. Evol. Microbiol.">
        <title>The Global Catalogue of Microorganisms (GCM) 10K type strain sequencing project: providing services to taxonomists for standard genome sequencing and annotation.</title>
        <authorList>
            <consortium name="The Broad Institute Genomics Platform"/>
            <consortium name="The Broad Institute Genome Sequencing Center for Infectious Disease"/>
            <person name="Wu L."/>
            <person name="Ma J."/>
        </authorList>
    </citation>
    <scope>NUCLEOTIDE SEQUENCE [LARGE SCALE GENOMIC DNA]</scope>
    <source>
        <strain evidence="3">JCM 17926</strain>
    </source>
</reference>
<keyword evidence="3" id="KW-1185">Reference proteome</keyword>
<name>A0ABP8LTI4_9BACT</name>
<evidence type="ECO:0000259" key="1">
    <source>
        <dbReference type="Pfam" id="PF13648"/>
    </source>
</evidence>
<protein>
    <recommendedName>
        <fullName evidence="1">Lipocalin-like domain-containing protein</fullName>
    </recommendedName>
</protein>
<evidence type="ECO:0000313" key="2">
    <source>
        <dbReference type="EMBL" id="GAA4436453.1"/>
    </source>
</evidence>
<feature type="domain" description="Lipocalin-like" evidence="1">
    <location>
        <begin position="74"/>
        <end position="132"/>
    </location>
</feature>
<dbReference type="EMBL" id="BAABHC010000016">
    <property type="protein sequence ID" value="GAA4436453.1"/>
    <property type="molecule type" value="Genomic_DNA"/>
</dbReference>
<proteinExistence type="predicted"/>
<organism evidence="2 3">
    <name type="scientific">Pontibacter saemangeumensis</name>
    <dbReference type="NCBI Taxonomy" id="1084525"/>
    <lineage>
        <taxon>Bacteria</taxon>
        <taxon>Pseudomonadati</taxon>
        <taxon>Bacteroidota</taxon>
        <taxon>Cytophagia</taxon>
        <taxon>Cytophagales</taxon>
        <taxon>Hymenobacteraceae</taxon>
        <taxon>Pontibacter</taxon>
    </lineage>
</organism>